<feature type="non-terminal residue" evidence="1">
    <location>
        <position position="1"/>
    </location>
</feature>
<sequence length="71" mass="7918">RENTKGGKMEKLELGKSYDAEELAKVCGQEEDIRYGYHAFVGHKATVIAQDEGNGVVKVVEIIRQTPKQRA</sequence>
<reference evidence="1" key="1">
    <citation type="journal article" date="2014" name="Front. Microbiol.">
        <title>High frequency of phylogenetically diverse reductive dehalogenase-homologous genes in deep subseafloor sedimentary metagenomes.</title>
        <authorList>
            <person name="Kawai M."/>
            <person name="Futagami T."/>
            <person name="Toyoda A."/>
            <person name="Takaki Y."/>
            <person name="Nishi S."/>
            <person name="Hori S."/>
            <person name="Arai W."/>
            <person name="Tsubouchi T."/>
            <person name="Morono Y."/>
            <person name="Uchiyama I."/>
            <person name="Ito T."/>
            <person name="Fujiyama A."/>
            <person name="Inagaki F."/>
            <person name="Takami H."/>
        </authorList>
    </citation>
    <scope>NUCLEOTIDE SEQUENCE</scope>
    <source>
        <strain evidence="1">Expedition CK06-06</strain>
    </source>
</reference>
<name>X1SIQ4_9ZZZZ</name>
<accession>X1SIQ4</accession>
<protein>
    <submittedName>
        <fullName evidence="1">Uncharacterized protein</fullName>
    </submittedName>
</protein>
<evidence type="ECO:0000313" key="1">
    <source>
        <dbReference type="EMBL" id="GAI92843.1"/>
    </source>
</evidence>
<proteinExistence type="predicted"/>
<organism evidence="1">
    <name type="scientific">marine sediment metagenome</name>
    <dbReference type="NCBI Taxonomy" id="412755"/>
    <lineage>
        <taxon>unclassified sequences</taxon>
        <taxon>metagenomes</taxon>
        <taxon>ecological metagenomes</taxon>
    </lineage>
</organism>
<comment type="caution">
    <text evidence="1">The sequence shown here is derived from an EMBL/GenBank/DDBJ whole genome shotgun (WGS) entry which is preliminary data.</text>
</comment>
<gene>
    <name evidence="1" type="ORF">S12H4_26846</name>
</gene>
<dbReference type="EMBL" id="BARW01015274">
    <property type="protein sequence ID" value="GAI92843.1"/>
    <property type="molecule type" value="Genomic_DNA"/>
</dbReference>
<dbReference type="AlphaFoldDB" id="X1SIQ4"/>